<accession>A0ACB5TNR7</accession>
<comment type="caution">
    <text evidence="1">The sequence shown here is derived from an EMBL/GenBank/DDBJ whole genome shotgun (WGS) entry which is preliminary data.</text>
</comment>
<evidence type="ECO:0000313" key="1">
    <source>
        <dbReference type="EMBL" id="GME92065.1"/>
    </source>
</evidence>
<sequence length="411" mass="47797">MAEVVINGVHRHKHKHNLKQNDSGSNTNSNNNDNSQHFTSHPLDAADKFYHPYEPYDVQLNLMKSIYDTIDNDYKLGLFESPTGTGKTLSIICSTMTWLRTQRQKENAIKLSDENTGNGLNNDNNDDNDKDDDDDDDEPDWVKQAYREKIIKNILTQAEDYERHLQKLEKEGSELITNELEDKNLKSLNLKKRKLNNKNNLNNNSIVEIDENNCILDNYNSDDEEYNNNNSINKFKNSNQLKLDNEIKELLLKLDNNNSTSNELIDKSTDLNESNYKIFFSSRTHSQLDQFADQLKLIKNFPSSLPNINEKIKYLPLGSRKQLCINEEIIQNYTNINDINDACLNLQKAKTNNNKDGDDSQKKNGCKYYINNNNKQPQQQQDFNQKLKNNFRDLTFSSIHDIEDLNKIEKY</sequence>
<proteinExistence type="predicted"/>
<dbReference type="EMBL" id="BSXV01001188">
    <property type="protein sequence ID" value="GME92065.1"/>
    <property type="molecule type" value="Genomic_DNA"/>
</dbReference>
<reference evidence="1" key="1">
    <citation type="submission" date="2023-04" db="EMBL/GenBank/DDBJ databases">
        <title>Candida boidinii NBRC 1967.</title>
        <authorList>
            <person name="Ichikawa N."/>
            <person name="Sato H."/>
            <person name="Tonouchi N."/>
        </authorList>
    </citation>
    <scope>NUCLEOTIDE SEQUENCE</scope>
    <source>
        <strain evidence="1">NBRC 1967</strain>
    </source>
</reference>
<organism evidence="1 2">
    <name type="scientific">Candida boidinii</name>
    <name type="common">Yeast</name>
    <dbReference type="NCBI Taxonomy" id="5477"/>
    <lineage>
        <taxon>Eukaryota</taxon>
        <taxon>Fungi</taxon>
        <taxon>Dikarya</taxon>
        <taxon>Ascomycota</taxon>
        <taxon>Saccharomycotina</taxon>
        <taxon>Pichiomycetes</taxon>
        <taxon>Pichiales</taxon>
        <taxon>Pichiaceae</taxon>
        <taxon>Ogataea</taxon>
        <taxon>Ogataea/Candida clade</taxon>
    </lineage>
</organism>
<dbReference type="Proteomes" id="UP001165101">
    <property type="component" value="Unassembled WGS sequence"/>
</dbReference>
<gene>
    <name evidence="1" type="ORF">Cboi01_000257500</name>
</gene>
<evidence type="ECO:0000313" key="2">
    <source>
        <dbReference type="Proteomes" id="UP001165101"/>
    </source>
</evidence>
<protein>
    <submittedName>
        <fullName evidence="1">Unnamed protein product</fullName>
    </submittedName>
</protein>
<name>A0ACB5TNR7_CANBO</name>
<keyword evidence="2" id="KW-1185">Reference proteome</keyword>